<protein>
    <recommendedName>
        <fullName evidence="1">Myb-like domain-containing protein</fullName>
    </recommendedName>
</protein>
<dbReference type="SUPFAM" id="SSF46689">
    <property type="entry name" value="Homeodomain-like"/>
    <property type="match status" value="1"/>
</dbReference>
<dbReference type="SMART" id="SM00717">
    <property type="entry name" value="SANT"/>
    <property type="match status" value="1"/>
</dbReference>
<sequence length="215" mass="24655">MTSDSDICSVDRNNNYNKWTPEEKENLLATVTECTCNDSTEWKSVSESLNVMFGSNRTAKSCQNQYKRIMAFKDSENKVEMVNASCQTDISLNPNDNFVFMKMDEEILELRTNSSDLHDLSASECKQMGMPLISNNLQVPLVAELDITLMNKKLNAYIYDDIESTFSDGVLDIVHREEEKIQTSMLEDYSSKLTGTKEEYDKKDVEYIVQNLEDK</sequence>
<evidence type="ECO:0000313" key="3">
    <source>
        <dbReference type="Proteomes" id="UP000683360"/>
    </source>
</evidence>
<dbReference type="AlphaFoldDB" id="A0A8S3UAX1"/>
<evidence type="ECO:0000259" key="1">
    <source>
        <dbReference type="PROSITE" id="PS50090"/>
    </source>
</evidence>
<name>A0A8S3UAX1_MYTED</name>
<dbReference type="Gene3D" id="1.10.10.60">
    <property type="entry name" value="Homeodomain-like"/>
    <property type="match status" value="1"/>
</dbReference>
<keyword evidence="3" id="KW-1185">Reference proteome</keyword>
<dbReference type="InterPro" id="IPR001005">
    <property type="entry name" value="SANT/Myb"/>
</dbReference>
<comment type="caution">
    <text evidence="2">The sequence shown here is derived from an EMBL/GenBank/DDBJ whole genome shotgun (WGS) entry which is preliminary data.</text>
</comment>
<reference evidence="2" key="1">
    <citation type="submission" date="2021-03" db="EMBL/GenBank/DDBJ databases">
        <authorList>
            <person name="Bekaert M."/>
        </authorList>
    </citation>
    <scope>NUCLEOTIDE SEQUENCE</scope>
</reference>
<dbReference type="CDD" id="cd00167">
    <property type="entry name" value="SANT"/>
    <property type="match status" value="1"/>
</dbReference>
<dbReference type="PROSITE" id="PS50090">
    <property type="entry name" value="MYB_LIKE"/>
    <property type="match status" value="1"/>
</dbReference>
<dbReference type="InterPro" id="IPR009057">
    <property type="entry name" value="Homeodomain-like_sf"/>
</dbReference>
<organism evidence="2 3">
    <name type="scientific">Mytilus edulis</name>
    <name type="common">Blue mussel</name>
    <dbReference type="NCBI Taxonomy" id="6550"/>
    <lineage>
        <taxon>Eukaryota</taxon>
        <taxon>Metazoa</taxon>
        <taxon>Spiralia</taxon>
        <taxon>Lophotrochozoa</taxon>
        <taxon>Mollusca</taxon>
        <taxon>Bivalvia</taxon>
        <taxon>Autobranchia</taxon>
        <taxon>Pteriomorphia</taxon>
        <taxon>Mytilida</taxon>
        <taxon>Mytiloidea</taxon>
        <taxon>Mytilidae</taxon>
        <taxon>Mytilinae</taxon>
        <taxon>Mytilus</taxon>
    </lineage>
</organism>
<accession>A0A8S3UAX1</accession>
<evidence type="ECO:0000313" key="2">
    <source>
        <dbReference type="EMBL" id="CAG2242955.1"/>
    </source>
</evidence>
<dbReference type="Pfam" id="PF13921">
    <property type="entry name" value="Myb_DNA-bind_6"/>
    <property type="match status" value="1"/>
</dbReference>
<dbReference type="Proteomes" id="UP000683360">
    <property type="component" value="Unassembled WGS sequence"/>
</dbReference>
<feature type="domain" description="Myb-like" evidence="1">
    <location>
        <begin position="11"/>
        <end position="70"/>
    </location>
</feature>
<proteinExistence type="predicted"/>
<dbReference type="EMBL" id="CAJPWZ010002688">
    <property type="protein sequence ID" value="CAG2242955.1"/>
    <property type="molecule type" value="Genomic_DNA"/>
</dbReference>
<gene>
    <name evidence="2" type="ORF">MEDL_55096</name>
</gene>